<evidence type="ECO:0000256" key="3">
    <source>
        <dbReference type="PROSITE-ProRule" id="PRU00042"/>
    </source>
</evidence>
<feature type="domain" description="C2H2-type" evidence="6">
    <location>
        <begin position="322"/>
        <end position="350"/>
    </location>
</feature>
<dbReference type="InterPro" id="IPR000210">
    <property type="entry name" value="BTB/POZ_dom"/>
</dbReference>
<dbReference type="GO" id="GO:0008270">
    <property type="term" value="F:zinc ion binding"/>
    <property type="evidence" value="ECO:0007669"/>
    <property type="project" value="UniProtKB-KW"/>
</dbReference>
<dbReference type="Gene3D" id="3.30.710.10">
    <property type="entry name" value="Potassium Channel Kv1.1, Chain A"/>
    <property type="match status" value="1"/>
</dbReference>
<name>A0A7R9ETQ8_9NEOP</name>
<dbReference type="PROSITE" id="PS00028">
    <property type="entry name" value="ZINC_FINGER_C2H2_1"/>
    <property type="match status" value="1"/>
</dbReference>
<dbReference type="Gene3D" id="3.30.160.60">
    <property type="entry name" value="Classic Zinc Finger"/>
    <property type="match status" value="1"/>
</dbReference>
<dbReference type="GO" id="GO:0003006">
    <property type="term" value="P:developmental process involved in reproduction"/>
    <property type="evidence" value="ECO:0007669"/>
    <property type="project" value="UniProtKB-ARBA"/>
</dbReference>
<dbReference type="EMBL" id="OD565254">
    <property type="protein sequence ID" value="CAD7441238.1"/>
    <property type="molecule type" value="Genomic_DNA"/>
</dbReference>
<dbReference type="CDD" id="cd18315">
    <property type="entry name" value="BTB_POZ_BAB-like"/>
    <property type="match status" value="1"/>
</dbReference>
<evidence type="ECO:0000256" key="1">
    <source>
        <dbReference type="ARBA" id="ARBA00004123"/>
    </source>
</evidence>
<evidence type="ECO:0000259" key="5">
    <source>
        <dbReference type="PROSITE" id="PS50097"/>
    </source>
</evidence>
<dbReference type="GO" id="GO:0005634">
    <property type="term" value="C:nucleus"/>
    <property type="evidence" value="ECO:0007669"/>
    <property type="project" value="UniProtKB-SubCell"/>
</dbReference>
<dbReference type="GO" id="GO:0048666">
    <property type="term" value="P:neuron development"/>
    <property type="evidence" value="ECO:0007669"/>
    <property type="project" value="UniProtKB-ARBA"/>
</dbReference>
<dbReference type="InterPro" id="IPR011333">
    <property type="entry name" value="SKP1/BTB/POZ_sf"/>
</dbReference>
<dbReference type="AlphaFoldDB" id="A0A7R9ETQ8"/>
<gene>
    <name evidence="7" type="ORF">TBIB3V08_LOCUS3711</name>
</gene>
<dbReference type="SUPFAM" id="SSF54695">
    <property type="entry name" value="POZ domain"/>
    <property type="match status" value="1"/>
</dbReference>
<evidence type="ECO:0000256" key="4">
    <source>
        <dbReference type="SAM" id="MobiDB-lite"/>
    </source>
</evidence>
<feature type="domain" description="BTB" evidence="5">
    <location>
        <begin position="53"/>
        <end position="119"/>
    </location>
</feature>
<evidence type="ECO:0000256" key="2">
    <source>
        <dbReference type="ARBA" id="ARBA00023242"/>
    </source>
</evidence>
<dbReference type="GO" id="GO:0048513">
    <property type="term" value="P:animal organ development"/>
    <property type="evidence" value="ECO:0007669"/>
    <property type="project" value="UniProtKB-ARBA"/>
</dbReference>
<feature type="domain" description="C2H2-type" evidence="6">
    <location>
        <begin position="295"/>
        <end position="322"/>
    </location>
</feature>
<dbReference type="GO" id="GO:0006357">
    <property type="term" value="P:regulation of transcription by RNA polymerase II"/>
    <property type="evidence" value="ECO:0007669"/>
    <property type="project" value="TreeGrafter"/>
</dbReference>
<dbReference type="SUPFAM" id="SSF57667">
    <property type="entry name" value="beta-beta-alpha zinc fingers"/>
    <property type="match status" value="1"/>
</dbReference>
<accession>A0A7R9ETQ8</accession>
<sequence>MDYGLMATETVAGAISTVTRRMGSNQQFCLRWHNYQSSLLASLPQFLDGDDLTDVTLSAGGRSLRAHRVVLSACSLYFKDLFKALQPVQHPVIVLPGANFTDLCALVTFMYSGEVNIYQDQLRGLLNMADAMQIRGLAEVKGTPGRLNNNDVGTGKKEPTPKRAKLSPCSTVKQEINKPLQGDSHLTNRYLKSKVHPVSGFDNYTGLFGSQQTDGSTEDLERGEEQVMIKTEDGGTLKTDIESVENKVGQGELSPSSEDSLGGMCGLEAMERMSTEHLTNFKLSPTRNTTSKLFATCLVCGKQLSNQYNLRVHMETHQNLNYACRVCSHVSRSRDALRKHVSYRHPGEGISPRSLKKNKTLSPGNILVEPGNGLVQP</sequence>
<dbReference type="InterPro" id="IPR036236">
    <property type="entry name" value="Znf_C2H2_sf"/>
</dbReference>
<keyword evidence="3" id="KW-0863">Zinc-finger</keyword>
<reference evidence="7" key="1">
    <citation type="submission" date="2020-11" db="EMBL/GenBank/DDBJ databases">
        <authorList>
            <person name="Tran Van P."/>
        </authorList>
    </citation>
    <scope>NUCLEOTIDE SEQUENCE</scope>
</reference>
<keyword evidence="3" id="KW-0479">Metal-binding</keyword>
<keyword evidence="2" id="KW-0539">Nucleus</keyword>
<dbReference type="SMART" id="SM00355">
    <property type="entry name" value="ZnF_C2H2"/>
    <property type="match status" value="2"/>
</dbReference>
<feature type="region of interest" description="Disordered" evidence="4">
    <location>
        <begin position="145"/>
        <end position="170"/>
    </location>
</feature>
<evidence type="ECO:0000313" key="7">
    <source>
        <dbReference type="EMBL" id="CAD7441238.1"/>
    </source>
</evidence>
<dbReference type="PROSITE" id="PS50157">
    <property type="entry name" value="ZINC_FINGER_C2H2_2"/>
    <property type="match status" value="2"/>
</dbReference>
<dbReference type="InterPro" id="IPR051095">
    <property type="entry name" value="Dros_DevTransReg"/>
</dbReference>
<dbReference type="PROSITE" id="PS50097">
    <property type="entry name" value="BTB"/>
    <property type="match status" value="1"/>
</dbReference>
<dbReference type="Pfam" id="PF00096">
    <property type="entry name" value="zf-C2H2"/>
    <property type="match status" value="1"/>
</dbReference>
<dbReference type="PANTHER" id="PTHR23110:SF110">
    <property type="entry name" value="AGAP003189-PA"/>
    <property type="match status" value="1"/>
</dbReference>
<organism evidence="7">
    <name type="scientific">Timema bartmani</name>
    <dbReference type="NCBI Taxonomy" id="61472"/>
    <lineage>
        <taxon>Eukaryota</taxon>
        <taxon>Metazoa</taxon>
        <taxon>Ecdysozoa</taxon>
        <taxon>Arthropoda</taxon>
        <taxon>Hexapoda</taxon>
        <taxon>Insecta</taxon>
        <taxon>Pterygota</taxon>
        <taxon>Neoptera</taxon>
        <taxon>Polyneoptera</taxon>
        <taxon>Phasmatodea</taxon>
        <taxon>Timematodea</taxon>
        <taxon>Timematoidea</taxon>
        <taxon>Timematidae</taxon>
        <taxon>Timema</taxon>
    </lineage>
</organism>
<protein>
    <submittedName>
        <fullName evidence="7">Uncharacterized protein</fullName>
    </submittedName>
</protein>
<dbReference type="InterPro" id="IPR013087">
    <property type="entry name" value="Znf_C2H2_type"/>
</dbReference>
<comment type="subcellular location">
    <subcellularLocation>
        <location evidence="1">Nucleus</location>
    </subcellularLocation>
</comment>
<keyword evidence="3" id="KW-0862">Zinc</keyword>
<dbReference type="SMART" id="SM00225">
    <property type="entry name" value="BTB"/>
    <property type="match status" value="1"/>
</dbReference>
<dbReference type="PANTHER" id="PTHR23110">
    <property type="entry name" value="BTB DOMAIN TRANSCRIPTION FACTOR"/>
    <property type="match status" value="1"/>
</dbReference>
<dbReference type="Pfam" id="PF00651">
    <property type="entry name" value="BTB"/>
    <property type="match status" value="1"/>
</dbReference>
<proteinExistence type="predicted"/>
<evidence type="ECO:0000259" key="6">
    <source>
        <dbReference type="PROSITE" id="PS50157"/>
    </source>
</evidence>